<evidence type="ECO:0000313" key="3">
    <source>
        <dbReference type="EMBL" id="PSJ27383.1"/>
    </source>
</evidence>
<dbReference type="Proteomes" id="UP000242427">
    <property type="component" value="Unassembled WGS sequence"/>
</dbReference>
<dbReference type="PROSITE" id="PS50943">
    <property type="entry name" value="HTH_CROC1"/>
    <property type="match status" value="1"/>
</dbReference>
<dbReference type="PANTHER" id="PTHR47691:SF3">
    <property type="entry name" value="HTH-TYPE TRANSCRIPTIONAL REGULATOR RV0890C-RELATED"/>
    <property type="match status" value="1"/>
</dbReference>
<organism evidence="3 4">
    <name type="scientific">Streptosporangium nondiastaticum</name>
    <dbReference type="NCBI Taxonomy" id="35764"/>
    <lineage>
        <taxon>Bacteria</taxon>
        <taxon>Bacillati</taxon>
        <taxon>Actinomycetota</taxon>
        <taxon>Actinomycetes</taxon>
        <taxon>Streptosporangiales</taxon>
        <taxon>Streptosporangiaceae</taxon>
        <taxon>Streptosporangium</taxon>
    </lineage>
</organism>
<evidence type="ECO:0000256" key="1">
    <source>
        <dbReference type="SAM" id="MobiDB-lite"/>
    </source>
</evidence>
<protein>
    <submittedName>
        <fullName evidence="3">ATPase</fullName>
    </submittedName>
</protein>
<dbReference type="PANTHER" id="PTHR47691">
    <property type="entry name" value="REGULATOR-RELATED"/>
    <property type="match status" value="1"/>
</dbReference>
<accession>A0A9X7PGT9</accession>
<dbReference type="EMBL" id="PXWG01000044">
    <property type="protein sequence ID" value="PSJ27383.1"/>
    <property type="molecule type" value="Genomic_DNA"/>
</dbReference>
<reference evidence="3 4" key="1">
    <citation type="submission" date="2018-03" db="EMBL/GenBank/DDBJ databases">
        <title>Chitinolytic properties of Streptosporangium nondiastaticum TBG75A20.</title>
        <authorList>
            <person name="Gayathri V."/>
            <person name="Shiburaj S."/>
        </authorList>
    </citation>
    <scope>NUCLEOTIDE SEQUENCE [LARGE SCALE GENOMIC DNA]</scope>
    <source>
        <strain evidence="3 4">TBG75A20</strain>
    </source>
</reference>
<dbReference type="Gene3D" id="3.40.50.300">
    <property type="entry name" value="P-loop containing nucleotide triphosphate hydrolases"/>
    <property type="match status" value="1"/>
</dbReference>
<dbReference type="PRINTS" id="PR00364">
    <property type="entry name" value="DISEASERSIST"/>
</dbReference>
<proteinExistence type="predicted"/>
<dbReference type="InterPro" id="IPR027417">
    <property type="entry name" value="P-loop_NTPase"/>
</dbReference>
<dbReference type="SMART" id="SM00382">
    <property type="entry name" value="AAA"/>
    <property type="match status" value="1"/>
</dbReference>
<evidence type="ECO:0000259" key="2">
    <source>
        <dbReference type="PROSITE" id="PS50943"/>
    </source>
</evidence>
<dbReference type="GO" id="GO:0003677">
    <property type="term" value="F:DNA binding"/>
    <property type="evidence" value="ECO:0007669"/>
    <property type="project" value="InterPro"/>
</dbReference>
<name>A0A9X7PGT9_9ACTN</name>
<comment type="caution">
    <text evidence="3">The sequence shown here is derived from an EMBL/GenBank/DDBJ whole genome shotgun (WGS) entry which is preliminary data.</text>
</comment>
<keyword evidence="4" id="KW-1185">Reference proteome</keyword>
<dbReference type="SUPFAM" id="SSF47413">
    <property type="entry name" value="lambda repressor-like DNA-binding domains"/>
    <property type="match status" value="1"/>
</dbReference>
<sequence>MCVRLLSGRGVRLSSVFRRGRAPGRSGTTRGHLGGKLNIDQIRTLLLTQRKAVGWSQEELAERSGVSVRTIRNLETGTNRNPRRVSVELLLAAFEGASLPLPLAALAHFPTDPAPRSFPHSPHAETEDGPEEDGASCRASWRGIRPRPDSMVGRQADLRHVLDTARRSRLVVLTGPGGVGKTRLALAAAEEMAPLFRDGVAVVELGSLTAEAGDGRAAFEEVRRTVDAVVALDPTLDDPAPADVRMLLVIDNAEHVIDCVSFLTQRLLDTYPGLQVLVTSRRPLNVFSADAWDVAPLEIDPLDGRAPTQSAAVELFLRRTRSSVPTLDLGDRLTMVAEVCRRLAGLPLAIEIAAHRLRSVPLEAMLREGPILPILDQVNLGGLSHHRPLSGTVKWGYDLLDKPQRSLLHHLAHQPHAFTIEDVVGTAPFGSKNGASNINLLAELVDASMVQVRRGRNYEYHVLGFVREYVNGLAHGPAPVPERATVSA</sequence>
<dbReference type="Pfam" id="PF01381">
    <property type="entry name" value="HTH_3"/>
    <property type="match status" value="1"/>
</dbReference>
<dbReference type="InterPro" id="IPR001387">
    <property type="entry name" value="Cro/C1-type_HTH"/>
</dbReference>
<dbReference type="AlphaFoldDB" id="A0A9X7PGT9"/>
<feature type="domain" description="HTH cro/C1-type" evidence="2">
    <location>
        <begin position="46"/>
        <end position="106"/>
    </location>
</feature>
<dbReference type="CDD" id="cd00093">
    <property type="entry name" value="HTH_XRE"/>
    <property type="match status" value="1"/>
</dbReference>
<gene>
    <name evidence="3" type="ORF">B7P34_17975</name>
</gene>
<dbReference type="SUPFAM" id="SSF52540">
    <property type="entry name" value="P-loop containing nucleoside triphosphate hydrolases"/>
    <property type="match status" value="1"/>
</dbReference>
<dbReference type="InterPro" id="IPR010982">
    <property type="entry name" value="Lambda_DNA-bd_dom_sf"/>
</dbReference>
<feature type="region of interest" description="Disordered" evidence="1">
    <location>
        <begin position="112"/>
        <end position="149"/>
    </location>
</feature>
<dbReference type="SMART" id="SM00530">
    <property type="entry name" value="HTH_XRE"/>
    <property type="match status" value="1"/>
</dbReference>
<dbReference type="Gene3D" id="1.10.260.40">
    <property type="entry name" value="lambda repressor-like DNA-binding domains"/>
    <property type="match status" value="1"/>
</dbReference>
<evidence type="ECO:0000313" key="4">
    <source>
        <dbReference type="Proteomes" id="UP000242427"/>
    </source>
</evidence>
<dbReference type="InterPro" id="IPR003593">
    <property type="entry name" value="AAA+_ATPase"/>
</dbReference>